<dbReference type="Gene3D" id="3.30.70.330">
    <property type="match status" value="1"/>
</dbReference>
<feature type="compositionally biased region" description="Basic and acidic residues" evidence="1">
    <location>
        <begin position="149"/>
        <end position="158"/>
    </location>
</feature>
<keyword evidence="3" id="KW-1185">Reference proteome</keyword>
<feature type="region of interest" description="Disordered" evidence="1">
    <location>
        <begin position="490"/>
        <end position="562"/>
    </location>
</feature>
<feature type="compositionally biased region" description="Low complexity" evidence="1">
    <location>
        <begin position="501"/>
        <end position="512"/>
    </location>
</feature>
<feature type="compositionally biased region" description="Polar residues" evidence="1">
    <location>
        <begin position="552"/>
        <end position="562"/>
    </location>
</feature>
<proteinExistence type="predicted"/>
<evidence type="ECO:0000313" key="3">
    <source>
        <dbReference type="Proteomes" id="UP001158576"/>
    </source>
</evidence>
<feature type="compositionally biased region" description="Low complexity" evidence="1">
    <location>
        <begin position="519"/>
        <end position="529"/>
    </location>
</feature>
<reference evidence="2 3" key="1">
    <citation type="submission" date="2021-04" db="EMBL/GenBank/DDBJ databases">
        <authorList>
            <person name="Bliznina A."/>
        </authorList>
    </citation>
    <scope>NUCLEOTIDE SEQUENCE [LARGE SCALE GENOMIC DNA]</scope>
</reference>
<evidence type="ECO:0000256" key="1">
    <source>
        <dbReference type="SAM" id="MobiDB-lite"/>
    </source>
</evidence>
<protein>
    <submittedName>
        <fullName evidence="2">Oidioi.mRNA.OKI2018_I69.chr1.g723.t1.cds</fullName>
    </submittedName>
</protein>
<feature type="region of interest" description="Disordered" evidence="1">
    <location>
        <begin position="124"/>
        <end position="181"/>
    </location>
</feature>
<evidence type="ECO:0000313" key="2">
    <source>
        <dbReference type="EMBL" id="CAG5103332.1"/>
    </source>
</evidence>
<dbReference type="InterPro" id="IPR012677">
    <property type="entry name" value="Nucleotide-bd_a/b_plait_sf"/>
</dbReference>
<accession>A0ABN7SL87</accession>
<dbReference type="InterPro" id="IPR035979">
    <property type="entry name" value="RBD_domain_sf"/>
</dbReference>
<dbReference type="EMBL" id="OU015566">
    <property type="protein sequence ID" value="CAG5103332.1"/>
    <property type="molecule type" value="Genomic_DNA"/>
</dbReference>
<dbReference type="Proteomes" id="UP001158576">
    <property type="component" value="Chromosome 1"/>
</dbReference>
<gene>
    <name evidence="2" type="ORF">OKIOD_LOCUS9488</name>
</gene>
<dbReference type="SUPFAM" id="SSF54928">
    <property type="entry name" value="RNA-binding domain, RBD"/>
    <property type="match status" value="1"/>
</dbReference>
<name>A0ABN7SL87_OIKDI</name>
<organism evidence="2 3">
    <name type="scientific">Oikopleura dioica</name>
    <name type="common">Tunicate</name>
    <dbReference type="NCBI Taxonomy" id="34765"/>
    <lineage>
        <taxon>Eukaryota</taxon>
        <taxon>Metazoa</taxon>
        <taxon>Chordata</taxon>
        <taxon>Tunicata</taxon>
        <taxon>Appendicularia</taxon>
        <taxon>Copelata</taxon>
        <taxon>Oikopleuridae</taxon>
        <taxon>Oikopleura</taxon>
    </lineage>
</organism>
<sequence length="562" mass="62837">MASDKPKLNGMAAEFTPRGFGVQQNMTNQTQDLSQLQNMINPAALQNLLASPESKLFQQMQHQQLQQLQQLHQQNMRLAAAFSRSQAGLYNALMSQGLNANAVAMNGRKVQSVADQTNAEFDHFPTREVDSPPAPLPVAQPKSNSGHKSGPDSNKDSAFDDISDDSSDSNGSSFLTGDLEEREIPEPEVLRQICMQLQEDQKLTRDWRVTSYALRMSNKVELSSDGNRVKRIANLPDNLRRGRTMTSILAIRVPDDWATLEAITNIFSAYGNITLARVLRPGRPIPADLRNYATQIPDMGNTTCAVVDFDSTDSAHECCRGLRDQNLHGMRIALLGPRIRRTLYKSEKKKFPENNKTHQTNQVQAHHQQKQHQYGNQQMIDQHNQRAHLRNVTKEEGLRIIQSYFQANQPQVTPNDPLEFPPLGAPAQNPINSLEANMKKMTVQKQKINPPKWPLPNQKPKMAEIVAQGTAQRHPLRADISEDSVISQKSGGALGWSTDQSESWSPWSTSFSFDRRESSSSNASDDFGSQLLMAPTETKFDQIPSMGLGDIWSSTSNTESKW</sequence>